<name>A0AAX4HTG8_9BACT</name>
<evidence type="ECO:0000313" key="2">
    <source>
        <dbReference type="Proteomes" id="UP001324634"/>
    </source>
</evidence>
<evidence type="ECO:0000313" key="1">
    <source>
        <dbReference type="EMBL" id="WPU66685.1"/>
    </source>
</evidence>
<dbReference type="Proteomes" id="UP001324634">
    <property type="component" value="Chromosome"/>
</dbReference>
<keyword evidence="2" id="KW-1185">Reference proteome</keyword>
<dbReference type="EMBL" id="CP139487">
    <property type="protein sequence ID" value="WPU66685.1"/>
    <property type="molecule type" value="Genomic_DNA"/>
</dbReference>
<proteinExistence type="predicted"/>
<organism evidence="1 2">
    <name type="scientific">Peredibacter starrii</name>
    <dbReference type="NCBI Taxonomy" id="28202"/>
    <lineage>
        <taxon>Bacteria</taxon>
        <taxon>Pseudomonadati</taxon>
        <taxon>Bdellovibrionota</taxon>
        <taxon>Bacteriovoracia</taxon>
        <taxon>Bacteriovoracales</taxon>
        <taxon>Bacteriovoracaceae</taxon>
        <taxon>Peredibacter</taxon>
    </lineage>
</organism>
<dbReference type="KEGG" id="psti:SOO65_07995"/>
<dbReference type="AlphaFoldDB" id="A0AAX4HTG8"/>
<gene>
    <name evidence="1" type="ORF">SOO65_07995</name>
</gene>
<sequence length="171" mass="19259">MEQLDKEIIEAFQSEANELLKELKVVVEQIEDSGDVFPKTLLEEFANKTDRLMGTAKTFEAMCPGHKVFFQIGKFCELCKATGYKASTLNHLQLIPIFSAFWADTLDMLEELCNNIETAEKVEEVTRSFAPMLQKRLIWLAQQIVSLTKGANADQAIINVDGLLKKMGIDV</sequence>
<reference evidence="1 2" key="1">
    <citation type="submission" date="2023-11" db="EMBL/GenBank/DDBJ databases">
        <title>Peredibacter starrii A3.12.</title>
        <authorList>
            <person name="Mitchell R.J."/>
        </authorList>
    </citation>
    <scope>NUCLEOTIDE SEQUENCE [LARGE SCALE GENOMIC DNA]</scope>
    <source>
        <strain evidence="1 2">A3.12</strain>
    </source>
</reference>
<dbReference type="RefSeq" id="WP_321399147.1">
    <property type="nucleotide sequence ID" value="NZ_CP139487.1"/>
</dbReference>
<evidence type="ECO:0008006" key="3">
    <source>
        <dbReference type="Google" id="ProtNLM"/>
    </source>
</evidence>
<protein>
    <recommendedName>
        <fullName evidence="3">HPt domain-containing protein</fullName>
    </recommendedName>
</protein>
<accession>A0AAX4HTG8</accession>